<proteinExistence type="predicted"/>
<dbReference type="EMBL" id="NXIB02000178">
    <property type="protein sequence ID" value="PHX53557.1"/>
    <property type="molecule type" value="Genomic_DNA"/>
</dbReference>
<comment type="caution">
    <text evidence="3">The sequence shown here is derived from an EMBL/GenBank/DDBJ whole genome shotgun (WGS) entry which is preliminary data.</text>
</comment>
<dbReference type="Proteomes" id="UP000226442">
    <property type="component" value="Unassembled WGS sequence"/>
</dbReference>
<gene>
    <name evidence="3" type="ORF">CP500_020870</name>
</gene>
<sequence length="506" mass="58007">MSGEKSRYVSVEEQELRRLREQESRLRSVQQDLPERLNAVRQQAQQEFQQRLAPLEQRARQQEQETQNLKSNIASLEQDTQKRLQQQRQDFKTAVREAESRQQQALQQETSRLESAQRQGFEQQRGEYLRITAQQRQEYTGLIDRQDRKFTQLIAEEQQARERGQKVLQVQIDRVVDNLEQETQRKAKIAEDLLSDVAVIWEQINRDYQHQRFAPGKLADLHRGLEMARSNIQAGLTEAAIATTQQTYLDLADLRIQLEQKEQEWLLLYNAAWEDLKSLIVEVQANKECEIEMGEGDEAQKFKLEVDYWVNGRLSEYEQQLNQLESQLKAGESKLTTEQVQELGEQIIALQPILGEIVEQAKLTILGSQLRVEIADKVVGALESLGYTLVDSESDAVYEGNDQRNAFVVKVKNIAGDEVVTVISPEKEFGANSVSINSFSQTLVDETATRQNAKAIFDALEEEGVEGDGEPVCNQKAQQEYQNLEEVKRRQVAPPPSPSVSSRQIK</sequence>
<feature type="region of interest" description="Disordered" evidence="2">
    <location>
        <begin position="484"/>
        <end position="506"/>
    </location>
</feature>
<organism evidence="3 4">
    <name type="scientific">Tychonema bourrellyi FEM_GT703</name>
    <dbReference type="NCBI Taxonomy" id="2040638"/>
    <lineage>
        <taxon>Bacteria</taxon>
        <taxon>Bacillati</taxon>
        <taxon>Cyanobacteriota</taxon>
        <taxon>Cyanophyceae</taxon>
        <taxon>Oscillatoriophycideae</taxon>
        <taxon>Oscillatoriales</taxon>
        <taxon>Microcoleaceae</taxon>
        <taxon>Tychonema</taxon>
    </lineage>
</organism>
<reference evidence="3" key="1">
    <citation type="submission" date="2017-10" db="EMBL/GenBank/DDBJ databases">
        <title>Draft genome sequence of the planktic cyanobacteria Tychonema bourrellyi isolated from alpine lentic freshwater.</title>
        <authorList>
            <person name="Tett A."/>
            <person name="Armanini F."/>
            <person name="Asnicar F."/>
            <person name="Boscaini A."/>
            <person name="Pasolli E."/>
            <person name="Zolfo M."/>
            <person name="Donati C."/>
            <person name="Salmaso N."/>
            <person name="Segata N."/>
        </authorList>
    </citation>
    <scope>NUCLEOTIDE SEQUENCE</scope>
    <source>
        <strain evidence="3">FEM_GT703</strain>
    </source>
</reference>
<dbReference type="OrthoDB" id="507311at2"/>
<feature type="compositionally biased region" description="Basic and acidic residues" evidence="2">
    <location>
        <begin position="89"/>
        <end position="100"/>
    </location>
</feature>
<keyword evidence="1" id="KW-0175">Coiled coil</keyword>
<name>A0A2G4EWK8_9CYAN</name>
<protein>
    <submittedName>
        <fullName evidence="3">Uncharacterized protein</fullName>
    </submittedName>
</protein>
<dbReference type="AlphaFoldDB" id="A0A2G4EWK8"/>
<feature type="coiled-coil region" evidence="1">
    <location>
        <begin position="314"/>
        <end position="341"/>
    </location>
</feature>
<evidence type="ECO:0000313" key="3">
    <source>
        <dbReference type="EMBL" id="PHX53557.1"/>
    </source>
</evidence>
<feature type="compositionally biased region" description="Polar residues" evidence="2">
    <location>
        <begin position="101"/>
        <end position="121"/>
    </location>
</feature>
<evidence type="ECO:0000256" key="2">
    <source>
        <dbReference type="SAM" id="MobiDB-lite"/>
    </source>
</evidence>
<keyword evidence="4" id="KW-1185">Reference proteome</keyword>
<feature type="region of interest" description="Disordered" evidence="2">
    <location>
        <begin position="78"/>
        <end position="121"/>
    </location>
</feature>
<evidence type="ECO:0000256" key="1">
    <source>
        <dbReference type="SAM" id="Coils"/>
    </source>
</evidence>
<dbReference type="RefSeq" id="WP_096828111.1">
    <property type="nucleotide sequence ID" value="NZ_NXIB02000178.1"/>
</dbReference>
<accession>A0A2G4EWK8</accession>
<evidence type="ECO:0000313" key="4">
    <source>
        <dbReference type="Proteomes" id="UP000226442"/>
    </source>
</evidence>